<accession>A0A1G9R3A7</accession>
<dbReference type="EMBL" id="FNGU01000004">
    <property type="protein sequence ID" value="SDM17718.1"/>
    <property type="molecule type" value="Genomic_DNA"/>
</dbReference>
<proteinExistence type="predicted"/>
<dbReference type="GO" id="GO:0019867">
    <property type="term" value="C:outer membrane"/>
    <property type="evidence" value="ECO:0007669"/>
    <property type="project" value="InterPro"/>
</dbReference>
<reference evidence="1 2" key="1">
    <citation type="submission" date="2016-10" db="EMBL/GenBank/DDBJ databases">
        <authorList>
            <person name="de Groot N.N."/>
        </authorList>
    </citation>
    <scope>NUCLEOTIDE SEQUENCE [LARGE SCALE GENOMIC DNA]</scope>
    <source>
        <strain evidence="1 2">DSM 17813</strain>
    </source>
</reference>
<sequence>MFPAGWSTWWQTKVRPLLSTVFLLLLLFAGGCGYHPLGSGNGLPEGVESIYIGVFDNRSLEPFLENQISRDVVEEFSRRKGLRVVEDPRAADARLEGEVITFHAGALSFGPEDRIGQYRATLTIAATLRRSDSGLVLWRGQLSWSEKYPVVSDKSEQEDNEQAAIRVISRRLAENLFVRLHDNF</sequence>
<dbReference type="AlphaFoldDB" id="A0A1G9R3A7"/>
<organism evidence="1 2">
    <name type="scientific">Geoalkalibacter ferrihydriticus</name>
    <dbReference type="NCBI Taxonomy" id="392333"/>
    <lineage>
        <taxon>Bacteria</taxon>
        <taxon>Pseudomonadati</taxon>
        <taxon>Thermodesulfobacteriota</taxon>
        <taxon>Desulfuromonadia</taxon>
        <taxon>Desulfuromonadales</taxon>
        <taxon>Geoalkalibacteraceae</taxon>
        <taxon>Geoalkalibacter</taxon>
    </lineage>
</organism>
<protein>
    <submittedName>
        <fullName evidence="1">Outer membrane lipoprotein LptE/RlpB (LPS assembly)</fullName>
    </submittedName>
</protein>
<name>A0A1G9R3A7_9BACT</name>
<keyword evidence="1" id="KW-0449">Lipoprotein</keyword>
<evidence type="ECO:0000313" key="2">
    <source>
        <dbReference type="Proteomes" id="UP000182146"/>
    </source>
</evidence>
<dbReference type="Pfam" id="PF04390">
    <property type="entry name" value="LptE"/>
    <property type="match status" value="1"/>
</dbReference>
<evidence type="ECO:0000313" key="1">
    <source>
        <dbReference type="EMBL" id="SDM17718.1"/>
    </source>
</evidence>
<gene>
    <name evidence="1" type="ORF">SAMN05660860_02006</name>
</gene>
<dbReference type="STRING" id="392333.SAMN05660860_02006"/>
<dbReference type="Proteomes" id="UP000182146">
    <property type="component" value="Unassembled WGS sequence"/>
</dbReference>
<dbReference type="GO" id="GO:0043165">
    <property type="term" value="P:Gram-negative-bacterium-type cell outer membrane assembly"/>
    <property type="evidence" value="ECO:0007669"/>
    <property type="project" value="InterPro"/>
</dbReference>
<dbReference type="InterPro" id="IPR007485">
    <property type="entry name" value="LPS_assembly_LptE"/>
</dbReference>
<dbReference type="Gene3D" id="3.30.160.150">
    <property type="entry name" value="Lipoprotein like domain"/>
    <property type="match status" value="1"/>
</dbReference>